<dbReference type="InterPro" id="IPR000792">
    <property type="entry name" value="Tscrpt_reg_LuxR_C"/>
</dbReference>
<dbReference type="InterPro" id="IPR003018">
    <property type="entry name" value="GAF"/>
</dbReference>
<dbReference type="InterPro" id="IPR036388">
    <property type="entry name" value="WH-like_DNA-bd_sf"/>
</dbReference>
<keyword evidence="1" id="KW-0805">Transcription regulation</keyword>
<evidence type="ECO:0000259" key="5">
    <source>
        <dbReference type="PROSITE" id="PS50043"/>
    </source>
</evidence>
<evidence type="ECO:0000256" key="1">
    <source>
        <dbReference type="ARBA" id="ARBA00023015"/>
    </source>
</evidence>
<dbReference type="InterPro" id="IPR029016">
    <property type="entry name" value="GAF-like_dom_sf"/>
</dbReference>
<feature type="region of interest" description="Disordered" evidence="4">
    <location>
        <begin position="253"/>
        <end position="275"/>
    </location>
</feature>
<dbReference type="PRINTS" id="PR00038">
    <property type="entry name" value="HTHLUXR"/>
</dbReference>
<dbReference type="PANTHER" id="PTHR44688:SF16">
    <property type="entry name" value="DNA-BINDING TRANSCRIPTIONAL ACTIVATOR DEVR_DOSR"/>
    <property type="match status" value="1"/>
</dbReference>
<dbReference type="PANTHER" id="PTHR44688">
    <property type="entry name" value="DNA-BINDING TRANSCRIPTIONAL ACTIVATOR DEVR_DOSR"/>
    <property type="match status" value="1"/>
</dbReference>
<evidence type="ECO:0000313" key="6">
    <source>
        <dbReference type="EMBL" id="CAA9228460.1"/>
    </source>
</evidence>
<dbReference type="SUPFAM" id="SSF55781">
    <property type="entry name" value="GAF domain-like"/>
    <property type="match status" value="1"/>
</dbReference>
<dbReference type="CDD" id="cd06170">
    <property type="entry name" value="LuxR_C_like"/>
    <property type="match status" value="1"/>
</dbReference>
<dbReference type="Pfam" id="PF13185">
    <property type="entry name" value="GAF_2"/>
    <property type="match status" value="1"/>
</dbReference>
<dbReference type="SMART" id="SM00421">
    <property type="entry name" value="HTH_LUXR"/>
    <property type="match status" value="1"/>
</dbReference>
<name>A0A6J4HPM9_9BACT</name>
<proteinExistence type="predicted"/>
<evidence type="ECO:0000256" key="3">
    <source>
        <dbReference type="ARBA" id="ARBA00023163"/>
    </source>
</evidence>
<gene>
    <name evidence="6" type="ORF">AVDCRST_MAG63-971</name>
</gene>
<keyword evidence="3" id="KW-0804">Transcription</keyword>
<reference evidence="6" key="1">
    <citation type="submission" date="2020-02" db="EMBL/GenBank/DDBJ databases">
        <authorList>
            <person name="Meier V. D."/>
        </authorList>
    </citation>
    <scope>NUCLEOTIDE SEQUENCE</scope>
    <source>
        <strain evidence="6">AVDCRST_MAG63</strain>
    </source>
</reference>
<dbReference type="Gene3D" id="3.30.450.40">
    <property type="match status" value="1"/>
</dbReference>
<dbReference type="InterPro" id="IPR016032">
    <property type="entry name" value="Sig_transdc_resp-reg_C-effctor"/>
</dbReference>
<dbReference type="SUPFAM" id="SSF46894">
    <property type="entry name" value="C-terminal effector domain of the bipartite response regulators"/>
    <property type="match status" value="1"/>
</dbReference>
<dbReference type="PROSITE" id="PS50043">
    <property type="entry name" value="HTH_LUXR_2"/>
    <property type="match status" value="1"/>
</dbReference>
<organism evidence="6">
    <name type="scientific">uncultured Armatimonadetes bacterium</name>
    <dbReference type="NCBI Taxonomy" id="157466"/>
    <lineage>
        <taxon>Bacteria</taxon>
        <taxon>Bacillati</taxon>
        <taxon>Armatimonadota</taxon>
        <taxon>environmental samples</taxon>
    </lineage>
</organism>
<feature type="domain" description="HTH luxR-type" evidence="5">
    <location>
        <begin position="268"/>
        <end position="333"/>
    </location>
</feature>
<dbReference type="Pfam" id="PF00196">
    <property type="entry name" value="GerE"/>
    <property type="match status" value="1"/>
</dbReference>
<dbReference type="Gene3D" id="1.10.10.10">
    <property type="entry name" value="Winged helix-like DNA-binding domain superfamily/Winged helix DNA-binding domain"/>
    <property type="match status" value="1"/>
</dbReference>
<evidence type="ECO:0000256" key="4">
    <source>
        <dbReference type="SAM" id="MobiDB-lite"/>
    </source>
</evidence>
<dbReference type="EMBL" id="CADCTO010000115">
    <property type="protein sequence ID" value="CAA9228460.1"/>
    <property type="molecule type" value="Genomic_DNA"/>
</dbReference>
<sequence length="343" mass="38132">MGAKEDRSQNLLGILSDAARRIAATKAEDPYHLYETLHGTAARLAPVDAFYVCLYSPADNTLFFSYNYDDGVYDHPSTLPMGNGPTAWVVRNRKPFLLRPETEPTQQGGLSFGDTSRVSRSALHVPMRAWGDDGEERLLGVVSAQSYEPDVYDADTVHALQWLADQAGIALQRHRDIALWRGRAEAAQTRRSEHRRQAIAMTDAFVRILKTITKDAEALRPLLPPDGDALRAAVERLCHDCYRSQTEANQLPLHLGQPSTTPPPSSPPPGLPDKLTKTEREILRLLTHGLSNKDIAGRLTTSENTVKFHCKNLFRKLGARNRVEAVRHASSLLPDLDKTYPKG</sequence>
<dbReference type="GO" id="GO:0003677">
    <property type="term" value="F:DNA binding"/>
    <property type="evidence" value="ECO:0007669"/>
    <property type="project" value="UniProtKB-KW"/>
</dbReference>
<dbReference type="SMART" id="SM00065">
    <property type="entry name" value="GAF"/>
    <property type="match status" value="1"/>
</dbReference>
<dbReference type="GO" id="GO:0006355">
    <property type="term" value="P:regulation of DNA-templated transcription"/>
    <property type="evidence" value="ECO:0007669"/>
    <property type="project" value="InterPro"/>
</dbReference>
<keyword evidence="2" id="KW-0238">DNA-binding</keyword>
<evidence type="ECO:0000256" key="2">
    <source>
        <dbReference type="ARBA" id="ARBA00023125"/>
    </source>
</evidence>
<dbReference type="AlphaFoldDB" id="A0A6J4HPM9"/>
<accession>A0A6J4HPM9</accession>
<protein>
    <recommendedName>
        <fullName evidence="5">HTH luxR-type domain-containing protein</fullName>
    </recommendedName>
</protein>
<feature type="compositionally biased region" description="Pro residues" evidence="4">
    <location>
        <begin position="260"/>
        <end position="271"/>
    </location>
</feature>